<dbReference type="EMBL" id="JAHOGA010000028">
    <property type="protein sequence ID" value="MBV3489493.1"/>
    <property type="molecule type" value="Genomic_DNA"/>
</dbReference>
<organism evidence="1 2">
    <name type="scientific">Phocaeicola vulgatus</name>
    <name type="common">Bacteroides vulgatus</name>
    <dbReference type="NCBI Taxonomy" id="821"/>
    <lineage>
        <taxon>Bacteria</taxon>
        <taxon>Pseudomonadati</taxon>
        <taxon>Bacteroidota</taxon>
        <taxon>Bacteroidia</taxon>
        <taxon>Bacteroidales</taxon>
        <taxon>Bacteroidaceae</taxon>
        <taxon>Phocaeicola</taxon>
    </lineage>
</organism>
<dbReference type="Proteomes" id="UP000758576">
    <property type="component" value="Unassembled WGS sequence"/>
</dbReference>
<protein>
    <submittedName>
        <fullName evidence="1">Uncharacterized protein</fullName>
    </submittedName>
</protein>
<gene>
    <name evidence="1" type="ORF">KSX14_12800</name>
</gene>
<comment type="caution">
    <text evidence="1">The sequence shown here is derived from an EMBL/GenBank/DDBJ whole genome shotgun (WGS) entry which is preliminary data.</text>
</comment>
<reference evidence="1" key="1">
    <citation type="submission" date="2021-06" db="EMBL/GenBank/DDBJ databases">
        <title>Collection of gut derived symbiotic bacterial strains cultured from healthy donors.</title>
        <authorList>
            <person name="Lin H."/>
            <person name="Littmann E."/>
            <person name="Pamer E.G."/>
        </authorList>
    </citation>
    <scope>NUCLEOTIDE SEQUENCE</scope>
    <source>
        <strain evidence="1">MSK.19.85</strain>
    </source>
</reference>
<dbReference type="AlphaFoldDB" id="A0AAP2N6M9"/>
<sequence length="83" mass="9837">MFPKRLIITSLLHIIFRLQPHQRTGRISSIASNIMAVGVVKPQLNVYHSLPYSISLFFLQVKPFYTDMFYLHSLWSYLHKLWS</sequence>
<dbReference type="RefSeq" id="WP_217325601.1">
    <property type="nucleotide sequence ID" value="NZ_JAHOFV010000028.1"/>
</dbReference>
<proteinExistence type="predicted"/>
<evidence type="ECO:0000313" key="1">
    <source>
        <dbReference type="EMBL" id="MBV3489493.1"/>
    </source>
</evidence>
<accession>A0AAP2N6M9</accession>
<evidence type="ECO:0000313" key="2">
    <source>
        <dbReference type="Proteomes" id="UP000758576"/>
    </source>
</evidence>
<name>A0AAP2N6M9_PHOVU</name>